<gene>
    <name evidence="4" type="ORF">BU24DRAFT_481819</name>
</gene>
<evidence type="ECO:0000313" key="5">
    <source>
        <dbReference type="Proteomes" id="UP000799778"/>
    </source>
</evidence>
<dbReference type="RefSeq" id="XP_033382709.1">
    <property type="nucleotide sequence ID" value="XM_033533206.1"/>
</dbReference>
<name>A0A6A5XNQ7_9PLEO</name>
<dbReference type="Gene3D" id="1.50.10.10">
    <property type="match status" value="1"/>
</dbReference>
<dbReference type="GeneID" id="54290603"/>
<evidence type="ECO:0000256" key="2">
    <source>
        <dbReference type="ARBA" id="ARBA00038358"/>
    </source>
</evidence>
<dbReference type="Proteomes" id="UP000799778">
    <property type="component" value="Unassembled WGS sequence"/>
</dbReference>
<feature type="compositionally biased region" description="Polar residues" evidence="3">
    <location>
        <begin position="39"/>
        <end position="49"/>
    </location>
</feature>
<proteinExistence type="inferred from homology"/>
<protein>
    <submittedName>
        <fullName evidence="4">Glycoside hydrolase family 88 protein</fullName>
    </submittedName>
</protein>
<dbReference type="InterPro" id="IPR052369">
    <property type="entry name" value="UG_Glycosaminoglycan_Hydrolase"/>
</dbReference>
<comment type="similarity">
    <text evidence="2">Belongs to the glycosyl hydrolase 88 family.</text>
</comment>
<dbReference type="PANTHER" id="PTHR36845:SF1">
    <property type="entry name" value="HYDROLASE, PUTATIVE (AFU_ORTHOLOGUE AFUA_7G05090)-RELATED"/>
    <property type="match status" value="1"/>
</dbReference>
<organism evidence="4 5">
    <name type="scientific">Aaosphaeria arxii CBS 175.79</name>
    <dbReference type="NCBI Taxonomy" id="1450172"/>
    <lineage>
        <taxon>Eukaryota</taxon>
        <taxon>Fungi</taxon>
        <taxon>Dikarya</taxon>
        <taxon>Ascomycota</taxon>
        <taxon>Pezizomycotina</taxon>
        <taxon>Dothideomycetes</taxon>
        <taxon>Pleosporomycetidae</taxon>
        <taxon>Pleosporales</taxon>
        <taxon>Pleosporales incertae sedis</taxon>
        <taxon>Aaosphaeria</taxon>
    </lineage>
</organism>
<evidence type="ECO:0000256" key="3">
    <source>
        <dbReference type="SAM" id="MobiDB-lite"/>
    </source>
</evidence>
<dbReference type="PANTHER" id="PTHR36845">
    <property type="entry name" value="HYDROLASE, PUTATIVE (AFU_ORTHOLOGUE AFUA_7G05090)-RELATED"/>
    <property type="match status" value="1"/>
</dbReference>
<dbReference type="EMBL" id="ML978070">
    <property type="protein sequence ID" value="KAF2014370.1"/>
    <property type="molecule type" value="Genomic_DNA"/>
</dbReference>
<evidence type="ECO:0000313" key="4">
    <source>
        <dbReference type="EMBL" id="KAF2014370.1"/>
    </source>
</evidence>
<keyword evidence="5" id="KW-1185">Reference proteome</keyword>
<dbReference type="AlphaFoldDB" id="A0A6A5XNQ7"/>
<evidence type="ECO:0000256" key="1">
    <source>
        <dbReference type="ARBA" id="ARBA00022801"/>
    </source>
</evidence>
<accession>A0A6A5XNQ7</accession>
<feature type="compositionally biased region" description="Basic and acidic residues" evidence="3">
    <location>
        <begin position="53"/>
        <end position="65"/>
    </location>
</feature>
<dbReference type="SUPFAM" id="SSF48208">
    <property type="entry name" value="Six-hairpin glycosidases"/>
    <property type="match status" value="1"/>
</dbReference>
<dbReference type="InterPro" id="IPR008928">
    <property type="entry name" value="6-hairpin_glycosidase_sf"/>
</dbReference>
<reference evidence="4" key="1">
    <citation type="journal article" date="2020" name="Stud. Mycol.">
        <title>101 Dothideomycetes genomes: a test case for predicting lifestyles and emergence of pathogens.</title>
        <authorList>
            <person name="Haridas S."/>
            <person name="Albert R."/>
            <person name="Binder M."/>
            <person name="Bloem J."/>
            <person name="Labutti K."/>
            <person name="Salamov A."/>
            <person name="Andreopoulos B."/>
            <person name="Baker S."/>
            <person name="Barry K."/>
            <person name="Bills G."/>
            <person name="Bluhm B."/>
            <person name="Cannon C."/>
            <person name="Castanera R."/>
            <person name="Culley D."/>
            <person name="Daum C."/>
            <person name="Ezra D."/>
            <person name="Gonzalez J."/>
            <person name="Henrissat B."/>
            <person name="Kuo A."/>
            <person name="Liang C."/>
            <person name="Lipzen A."/>
            <person name="Lutzoni F."/>
            <person name="Magnuson J."/>
            <person name="Mondo S."/>
            <person name="Nolan M."/>
            <person name="Ohm R."/>
            <person name="Pangilinan J."/>
            <person name="Park H.-J."/>
            <person name="Ramirez L."/>
            <person name="Alfaro M."/>
            <person name="Sun H."/>
            <person name="Tritt A."/>
            <person name="Yoshinaga Y."/>
            <person name="Zwiers L.-H."/>
            <person name="Turgeon B."/>
            <person name="Goodwin S."/>
            <person name="Spatafora J."/>
            <person name="Crous P."/>
            <person name="Grigoriev I."/>
        </authorList>
    </citation>
    <scope>NUCLEOTIDE SEQUENCE</scope>
    <source>
        <strain evidence="4">CBS 175.79</strain>
    </source>
</reference>
<dbReference type="OrthoDB" id="2317065at2759"/>
<dbReference type="GO" id="GO:0000272">
    <property type="term" value="P:polysaccharide catabolic process"/>
    <property type="evidence" value="ECO:0007669"/>
    <property type="project" value="TreeGrafter"/>
</dbReference>
<feature type="region of interest" description="Disordered" evidence="3">
    <location>
        <begin position="1"/>
        <end position="65"/>
    </location>
</feature>
<sequence length="535" mass="59405">MEAILKTAESPLAVSPPLESSPEQNSDTSVVAADDISEIASTPLTSASPSELGDTKERQHDFTSDRSPIEQLKELFDENITAKLLRTATTHIGALPFAFPEYVPQDGDGSYTLRESAFWTLGFFPGSLYAILERLIKFPHTFTSLNSAESKDRIDIPQLRQQFSSLCRTWTEPLHGMADRTDTHDIGFIVMPALRADWECTGNPRSLDSIIRAADSLASRYVPSAKAIRSWDLLKKKDIEIIDQEDNMIVIIDSLCNLDLLYYASKHKPNGNYLADMATAHARTLLQSHLRPEDALPTSKDGYRGQWYSTCHVANIDPKTGGLKCRLTAQGYAHESTWARGQAWGILGYAQTYMSTQDAQFLHAACGLAEYFLYRLETSPSAVEITDISPDGTTTRRGRCVPLWDFDAPIEDLENPLRDSSSGTIAANGMLVLSQALTSISQHRLATRFRDAALAIVEDTLAFALAPERARLVHAPYHHIGVEDVVPDVKFEGLLKFGTANNNTQARKRYANHGLVYGDYYLVEFGNRLLRMGLI</sequence>
<dbReference type="GO" id="GO:0052757">
    <property type="term" value="F:chondroitin hydrolase activity"/>
    <property type="evidence" value="ECO:0007669"/>
    <property type="project" value="TreeGrafter"/>
</dbReference>
<dbReference type="InterPro" id="IPR012341">
    <property type="entry name" value="6hp_glycosidase-like_sf"/>
</dbReference>
<keyword evidence="1 4" id="KW-0378">Hydrolase</keyword>